<protein>
    <submittedName>
        <fullName evidence="7">Extradiol aromatic ring-opening dioxygenase</fullName>
    </submittedName>
</protein>
<dbReference type="InterPro" id="IPR004183">
    <property type="entry name" value="Xdiol_dOase_suB"/>
</dbReference>
<evidence type="ECO:0000256" key="1">
    <source>
        <dbReference type="ARBA" id="ARBA00001947"/>
    </source>
</evidence>
<evidence type="ECO:0000256" key="2">
    <source>
        <dbReference type="ARBA" id="ARBA00007581"/>
    </source>
</evidence>
<accession>A0A1Y2IN44</accession>
<dbReference type="Proteomes" id="UP000193067">
    <property type="component" value="Unassembled WGS sequence"/>
</dbReference>
<proteinExistence type="inferred from homology"/>
<dbReference type="PANTHER" id="PTHR30096">
    <property type="entry name" value="4,5-DOPA DIOXYGENASE EXTRADIOL-LIKE PROTEIN"/>
    <property type="match status" value="1"/>
</dbReference>
<dbReference type="SUPFAM" id="SSF53213">
    <property type="entry name" value="LigB-like"/>
    <property type="match status" value="1"/>
</dbReference>
<dbReference type="AlphaFoldDB" id="A0A1Y2IN44"/>
<dbReference type="EMBL" id="KZ084110">
    <property type="protein sequence ID" value="OSD01661.1"/>
    <property type="molecule type" value="Genomic_DNA"/>
</dbReference>
<keyword evidence="3" id="KW-0479">Metal-binding</keyword>
<evidence type="ECO:0000313" key="8">
    <source>
        <dbReference type="Proteomes" id="UP000193067"/>
    </source>
</evidence>
<dbReference type="GO" id="GO:0008270">
    <property type="term" value="F:zinc ion binding"/>
    <property type="evidence" value="ECO:0007669"/>
    <property type="project" value="InterPro"/>
</dbReference>
<feature type="domain" description="Extradiol ring-cleavage dioxygenase class III enzyme subunit B" evidence="6">
    <location>
        <begin position="36"/>
        <end position="309"/>
    </location>
</feature>
<dbReference type="GO" id="GO:0008198">
    <property type="term" value="F:ferrous iron binding"/>
    <property type="evidence" value="ECO:0007669"/>
    <property type="project" value="InterPro"/>
</dbReference>
<dbReference type="InterPro" id="IPR014436">
    <property type="entry name" value="Extradiol_dOase_DODA"/>
</dbReference>
<name>A0A1Y2IN44_TRAC3</name>
<evidence type="ECO:0000256" key="4">
    <source>
        <dbReference type="ARBA" id="ARBA00022833"/>
    </source>
</evidence>
<reference evidence="7 8" key="1">
    <citation type="journal article" date="2015" name="Biotechnol. Biofuels">
        <title>Enhanced degradation of softwood versus hardwood by the white-rot fungus Pycnoporus coccineus.</title>
        <authorList>
            <person name="Couturier M."/>
            <person name="Navarro D."/>
            <person name="Chevret D."/>
            <person name="Henrissat B."/>
            <person name="Piumi F."/>
            <person name="Ruiz-Duenas F.J."/>
            <person name="Martinez A.T."/>
            <person name="Grigoriev I.V."/>
            <person name="Riley R."/>
            <person name="Lipzen A."/>
            <person name="Berrin J.G."/>
            <person name="Master E.R."/>
            <person name="Rosso M.N."/>
        </authorList>
    </citation>
    <scope>NUCLEOTIDE SEQUENCE [LARGE SCALE GENOMIC DNA]</scope>
    <source>
        <strain evidence="7 8">BRFM310</strain>
    </source>
</reference>
<gene>
    <name evidence="7" type="ORF">PYCCODRAFT_1436271</name>
</gene>
<organism evidence="7 8">
    <name type="scientific">Trametes coccinea (strain BRFM310)</name>
    <name type="common">Pycnoporus coccineus</name>
    <dbReference type="NCBI Taxonomy" id="1353009"/>
    <lineage>
        <taxon>Eukaryota</taxon>
        <taxon>Fungi</taxon>
        <taxon>Dikarya</taxon>
        <taxon>Basidiomycota</taxon>
        <taxon>Agaricomycotina</taxon>
        <taxon>Agaricomycetes</taxon>
        <taxon>Polyporales</taxon>
        <taxon>Polyporaceae</taxon>
        <taxon>Trametes</taxon>
    </lineage>
</organism>
<comment type="cofactor">
    <cofactor evidence="1">
        <name>Zn(2+)</name>
        <dbReference type="ChEBI" id="CHEBI:29105"/>
    </cofactor>
</comment>
<evidence type="ECO:0000313" key="7">
    <source>
        <dbReference type="EMBL" id="OSD01661.1"/>
    </source>
</evidence>
<dbReference type="CDD" id="cd07363">
    <property type="entry name" value="45_DOPA_Dioxygenase"/>
    <property type="match status" value="1"/>
</dbReference>
<keyword evidence="4" id="KW-0862">Zinc</keyword>
<dbReference type="OrthoDB" id="7396853at2759"/>
<evidence type="ECO:0000259" key="6">
    <source>
        <dbReference type="Pfam" id="PF02900"/>
    </source>
</evidence>
<keyword evidence="8" id="KW-1185">Reference proteome</keyword>
<keyword evidence="5" id="KW-0560">Oxidoreductase</keyword>
<evidence type="ECO:0000256" key="5">
    <source>
        <dbReference type="ARBA" id="ARBA00023002"/>
    </source>
</evidence>
<dbReference type="PANTHER" id="PTHR30096:SF0">
    <property type="entry name" value="4,5-DOPA DIOXYGENASE EXTRADIOL-LIKE PROTEIN"/>
    <property type="match status" value="1"/>
</dbReference>
<comment type="similarity">
    <text evidence="2">Belongs to the DODA-type extradiol aromatic ring-opening dioxygenase family.</text>
</comment>
<evidence type="ECO:0000256" key="3">
    <source>
        <dbReference type="ARBA" id="ARBA00022723"/>
    </source>
</evidence>
<dbReference type="GO" id="GO:0016702">
    <property type="term" value="F:oxidoreductase activity, acting on single donors with incorporation of molecular oxygen, incorporation of two atoms of oxygen"/>
    <property type="evidence" value="ECO:0007669"/>
    <property type="project" value="UniProtKB-ARBA"/>
</dbReference>
<dbReference type="PIRSF" id="PIRSF006157">
    <property type="entry name" value="Doxgns_DODA"/>
    <property type="match status" value="1"/>
</dbReference>
<sequence>MSSTSASDAVTVLPKTQVEWRKALDNLPSTPEKIPAFFFGHGSPMLAFPEREAERMGDVMKSNGPKGALANFLKDFGPTLLSKYKPKGIVVFSAHWETLGERLVTDYGDENPLLMDYFGFQPALYQLKFKSRGDSALSQRVVQLFKDAGYVARTTNTSEPRGQDGRGFAGPGLDHGVFVPFRLMFGEEFTEIPIVEVSMDGTLDPQKEWALGEVVAPLRREGILVLSGGLLVHNLRDMSSFSEVHANSLVKQFNQAILDAITIADPAVRKQALLDLTKHKGFRAAHPRADHFVPLYIGAGAGGNDANVRVLSAIYGAPTFAFDV</sequence>
<dbReference type="Gene3D" id="3.40.830.10">
    <property type="entry name" value="LigB-like"/>
    <property type="match status" value="1"/>
</dbReference>
<keyword evidence="7" id="KW-0223">Dioxygenase</keyword>
<dbReference type="Pfam" id="PF02900">
    <property type="entry name" value="LigB"/>
    <property type="match status" value="1"/>
</dbReference>